<reference evidence="10" key="3">
    <citation type="submission" date="2007-03" db="EMBL/GenBank/DDBJ databases">
        <authorList>
            <person name="Ikemoto T."/>
            <person name="Park M.K."/>
        </authorList>
    </citation>
    <scope>NUCLEOTIDE SEQUENCE</scope>
</reference>
<gene>
    <name evidence="10" type="primary">GnRHII</name>
    <name evidence="11" type="synonym">Gnrh2</name>
    <name evidence="12" type="synonym">gnrh2</name>
</gene>
<dbReference type="RefSeq" id="XP_007896209.1">
    <property type="nucleotide sequence ID" value="XM_007898018.1"/>
</dbReference>
<dbReference type="STRING" id="7868.ENSCMIP00000027335"/>
<reference evidence="13" key="5">
    <citation type="journal article" date="2014" name="Nature">
        <title>Elephant shark genome provides unique insights into gnathostome evolution.</title>
        <authorList>
            <consortium name="International Elephant Shark Genome Sequencing Consortium"/>
            <person name="Venkatesh B."/>
            <person name="Lee A.P."/>
            <person name="Ravi V."/>
            <person name="Maurya A.K."/>
            <person name="Lian M.M."/>
            <person name="Swann J.B."/>
            <person name="Ohta Y."/>
            <person name="Flajnik M.F."/>
            <person name="Sutoh Y."/>
            <person name="Kasahara M."/>
            <person name="Hoon S."/>
            <person name="Gangu V."/>
            <person name="Roy S.W."/>
            <person name="Irimia M."/>
            <person name="Korzh V."/>
            <person name="Kondrychyn I."/>
            <person name="Lim Z.W."/>
            <person name="Tay B.H."/>
            <person name="Tohari S."/>
            <person name="Kong K.W."/>
            <person name="Ho S."/>
            <person name="Lorente-Galdos B."/>
            <person name="Quilez J."/>
            <person name="Marques-Bonet T."/>
            <person name="Raney B.J."/>
            <person name="Ingham P.W."/>
            <person name="Tay A."/>
            <person name="Hillier L.W."/>
            <person name="Minx P."/>
            <person name="Boehm T."/>
            <person name="Wilson R.K."/>
            <person name="Brenner S."/>
            <person name="Warren W.C."/>
        </authorList>
    </citation>
    <scope>NUCLEOTIDE SEQUENCE [LARGE SCALE GENOMIC DNA]</scope>
</reference>
<keyword evidence="4" id="KW-0165">Cleavage on pair of basic residues</keyword>
<dbReference type="PANTHER" id="PTHR10522:SF6">
    <property type="entry name" value="PROGONADOLIBERIN-2"/>
    <property type="match status" value="1"/>
</dbReference>
<dbReference type="Proteomes" id="UP000314986">
    <property type="component" value="Unassembled WGS sequence"/>
</dbReference>
<accession>B2BF85</accession>
<protein>
    <recommendedName>
        <fullName evidence="8">Progonadoliberin</fullName>
    </recommendedName>
    <component>
        <recommendedName>
            <fullName evidence="8">Gonadoliberin</fullName>
        </recommendedName>
        <alternativeName>
            <fullName evidence="8">Gonadotropin-releasing hormone</fullName>
            <shortName evidence="8">GnRH</shortName>
        </alternativeName>
        <alternativeName>
            <fullName evidence="8">Luliberin</fullName>
        </alternativeName>
        <alternativeName>
            <fullName evidence="8">Luteinizing hormone-releasing hormone</fullName>
            <shortName evidence="8">LH-RH</shortName>
        </alternativeName>
    </component>
    <component>
        <recommendedName>
            <fullName evidence="8">GnRH-associated peptide</fullName>
        </recommendedName>
        <alternativeName>
            <fullName evidence="8">GnRH-associated peptide</fullName>
        </alternativeName>
    </component>
</protein>
<keyword evidence="6 9" id="KW-0732">Signal</keyword>
<dbReference type="AlphaFoldDB" id="B2BF85"/>
<evidence type="ECO:0000256" key="5">
    <source>
        <dbReference type="ARBA" id="ARBA00022702"/>
    </source>
</evidence>
<proteinExistence type="evidence at transcript level"/>
<dbReference type="KEGG" id="cmk:103181496"/>
<evidence type="ECO:0000313" key="13">
    <source>
        <dbReference type="Proteomes" id="UP000314986"/>
    </source>
</evidence>
<evidence type="ECO:0000256" key="2">
    <source>
        <dbReference type="ARBA" id="ARBA00010968"/>
    </source>
</evidence>
<dbReference type="EMBL" id="EF494735">
    <property type="protein sequence ID" value="ABU55293.1"/>
    <property type="molecule type" value="mRNA"/>
</dbReference>
<evidence type="ECO:0000256" key="9">
    <source>
        <dbReference type="SAM" id="SignalP"/>
    </source>
</evidence>
<evidence type="ECO:0000256" key="8">
    <source>
        <dbReference type="RuleBase" id="RU000635"/>
    </source>
</evidence>
<dbReference type="EMBL" id="FJ185172">
    <property type="protein sequence ID" value="ACN32398.1"/>
    <property type="molecule type" value="Genomic_DNA"/>
</dbReference>
<reference evidence="11" key="4">
    <citation type="journal article" date="2009" name="BMC Evol. Biol.">
        <title>Characterization of the neurohypophysial hormone gene loci in elephant shark and the Japanese lamprey: origin of the vertebrate neurohypophysial hormone genes.</title>
        <authorList>
            <person name="Gwee P.C."/>
            <person name="Tay B.H."/>
            <person name="Brenner S."/>
            <person name="Venkatesh B."/>
        </authorList>
    </citation>
    <scope>NUCLEOTIDE SEQUENCE</scope>
</reference>
<comment type="similarity">
    <text evidence="2 8">Belongs to the GnRH family.</text>
</comment>
<evidence type="ECO:0000256" key="4">
    <source>
        <dbReference type="ARBA" id="ARBA00022685"/>
    </source>
</evidence>
<keyword evidence="5 8" id="KW-0372">Hormone</keyword>
<keyword evidence="7 8" id="KW-0027">Amidation</keyword>
<dbReference type="GeneTree" id="ENSGT00960000188573"/>
<reference evidence="13" key="2">
    <citation type="journal article" date="2007" name="PLoS Biol.">
        <title>Survey sequencing and comparative analysis of the elephant shark (Callorhinchus milii) genome.</title>
        <authorList>
            <person name="Venkatesh B."/>
            <person name="Kirkness E.F."/>
            <person name="Loh Y.H."/>
            <person name="Halpern A.L."/>
            <person name="Lee A.P."/>
            <person name="Johnson J."/>
            <person name="Dandona N."/>
            <person name="Viswanathan L.D."/>
            <person name="Tay A."/>
            <person name="Venter J.C."/>
            <person name="Strausberg R.L."/>
            <person name="Brenner S."/>
        </authorList>
    </citation>
    <scope>NUCLEOTIDE SEQUENCE [LARGE SCALE GENOMIC DNA]</scope>
</reference>
<dbReference type="OrthoDB" id="8490433at2759"/>
<reference evidence="13" key="1">
    <citation type="journal article" date="2006" name="Science">
        <title>Ancient noncoding elements conserved in the human genome.</title>
        <authorList>
            <person name="Venkatesh B."/>
            <person name="Kirkness E.F."/>
            <person name="Loh Y.H."/>
            <person name="Halpern A.L."/>
            <person name="Lee A.P."/>
            <person name="Johnson J."/>
            <person name="Dandona N."/>
            <person name="Viswanathan L.D."/>
            <person name="Tay A."/>
            <person name="Venter J.C."/>
            <person name="Strausberg R.L."/>
            <person name="Brenner S."/>
        </authorList>
    </citation>
    <scope>NUCLEOTIDE SEQUENCE [LARGE SCALE GENOMIC DNA]</scope>
</reference>
<sequence>MALQRNLLLLLLVLLAINTQVSRAQHWSHGWYPGGKRELGQAQTPEVSEVFQLCEGDDCAFVRSPRTNLFRSILADLVAGRFQKKK</sequence>
<dbReference type="Pfam" id="PF00446">
    <property type="entry name" value="GnRH"/>
    <property type="match status" value="1"/>
</dbReference>
<feature type="signal peptide" evidence="9">
    <location>
        <begin position="1"/>
        <end position="24"/>
    </location>
</feature>
<dbReference type="PROSITE" id="PS00473">
    <property type="entry name" value="GNRH"/>
    <property type="match status" value="1"/>
</dbReference>
<dbReference type="Ensembl" id="ENSCMIT00000027771.1">
    <property type="protein sequence ID" value="ENSCMIP00000027335.1"/>
    <property type="gene ID" value="ENSCMIG00000011904.1"/>
</dbReference>
<comment type="function">
    <text evidence="8">Stimulates the secretion of gonadotropins.</text>
</comment>
<name>B2BF85_CALMI</name>
<feature type="chain" id="PRO_5007639429" description="Progonadoliberin" evidence="9">
    <location>
        <begin position="25"/>
        <end position="86"/>
    </location>
</feature>
<evidence type="ECO:0000256" key="3">
    <source>
        <dbReference type="ARBA" id="ARBA00022525"/>
    </source>
</evidence>
<evidence type="ECO:0000313" key="10">
    <source>
        <dbReference type="EMBL" id="ABU55293.1"/>
    </source>
</evidence>
<dbReference type="GO" id="GO:0005183">
    <property type="term" value="F:gonadotropin hormone-releasing hormone activity"/>
    <property type="evidence" value="ECO:0007669"/>
    <property type="project" value="TreeGrafter"/>
</dbReference>
<dbReference type="CTD" id="2797"/>
<evidence type="ECO:0000313" key="12">
    <source>
        <dbReference type="Ensembl" id="ENSCMIP00000027335.1"/>
    </source>
</evidence>
<dbReference type="GO" id="GO:0005615">
    <property type="term" value="C:extracellular space"/>
    <property type="evidence" value="ECO:0007669"/>
    <property type="project" value="TreeGrafter"/>
</dbReference>
<dbReference type="OMA" id="CAQHWSH"/>
<evidence type="ECO:0000313" key="11">
    <source>
        <dbReference type="EMBL" id="ACN32398.1"/>
    </source>
</evidence>
<evidence type="ECO:0000256" key="6">
    <source>
        <dbReference type="ARBA" id="ARBA00022729"/>
    </source>
</evidence>
<dbReference type="PANTHER" id="PTHR10522">
    <property type="entry name" value="GONADOLIBERIN"/>
    <property type="match status" value="1"/>
</dbReference>
<keyword evidence="13" id="KW-1185">Reference proteome</keyword>
<comment type="subcellular location">
    <subcellularLocation>
        <location evidence="1 8">Secreted</location>
    </subcellularLocation>
</comment>
<dbReference type="GO" id="GO:0031530">
    <property type="term" value="F:gonadotropin-releasing hormone receptor binding"/>
    <property type="evidence" value="ECO:0007669"/>
    <property type="project" value="TreeGrafter"/>
</dbReference>
<evidence type="ECO:0000256" key="1">
    <source>
        <dbReference type="ARBA" id="ARBA00004613"/>
    </source>
</evidence>
<reference evidence="12" key="6">
    <citation type="submission" date="2025-05" db="UniProtKB">
        <authorList>
            <consortium name="Ensembl"/>
        </authorList>
    </citation>
    <scope>IDENTIFICATION</scope>
</reference>
<organism evidence="10">
    <name type="scientific">Callorhinchus milii</name>
    <name type="common">Ghost shark</name>
    <dbReference type="NCBI Taxonomy" id="7868"/>
    <lineage>
        <taxon>Eukaryota</taxon>
        <taxon>Metazoa</taxon>
        <taxon>Chordata</taxon>
        <taxon>Craniata</taxon>
        <taxon>Vertebrata</taxon>
        <taxon>Chondrichthyes</taxon>
        <taxon>Holocephali</taxon>
        <taxon>Chimaeriformes</taxon>
        <taxon>Callorhinchidae</taxon>
        <taxon>Callorhinchus</taxon>
    </lineage>
</organism>
<dbReference type="InterPro" id="IPR019792">
    <property type="entry name" value="Gonadoliberin"/>
</dbReference>
<evidence type="ECO:0000256" key="7">
    <source>
        <dbReference type="ARBA" id="ARBA00022815"/>
    </source>
</evidence>
<dbReference type="InterPro" id="IPR002012">
    <property type="entry name" value="GnRH"/>
</dbReference>
<dbReference type="GeneID" id="103181496"/>
<keyword evidence="3" id="KW-0964">Secreted</keyword>